<keyword evidence="3" id="KW-1185">Reference proteome</keyword>
<dbReference type="PROSITE" id="PS50181">
    <property type="entry name" value="FBOX"/>
    <property type="match status" value="1"/>
</dbReference>
<feature type="domain" description="F-box" evidence="1">
    <location>
        <begin position="93"/>
        <end position="139"/>
    </location>
</feature>
<dbReference type="EMBL" id="CM026427">
    <property type="protein sequence ID" value="KAG0569984.1"/>
    <property type="molecule type" value="Genomic_DNA"/>
</dbReference>
<gene>
    <name evidence="2" type="ORF">KC19_6G130200</name>
</gene>
<evidence type="ECO:0000313" key="2">
    <source>
        <dbReference type="EMBL" id="KAG0569984.1"/>
    </source>
</evidence>
<dbReference type="PANTHER" id="PTHR31672:SF2">
    <property type="entry name" value="F-BOX DOMAIN-CONTAINING PROTEIN"/>
    <property type="match status" value="1"/>
</dbReference>
<protein>
    <recommendedName>
        <fullName evidence="1">F-box domain-containing protein</fullName>
    </recommendedName>
</protein>
<dbReference type="Gene3D" id="1.20.1280.50">
    <property type="match status" value="1"/>
</dbReference>
<reference evidence="2 3" key="1">
    <citation type="submission" date="2020-06" db="EMBL/GenBank/DDBJ databases">
        <title>WGS assembly of Ceratodon purpureus strain R40.</title>
        <authorList>
            <person name="Carey S.B."/>
            <person name="Jenkins J."/>
            <person name="Shu S."/>
            <person name="Lovell J.T."/>
            <person name="Sreedasyam A."/>
            <person name="Maumus F."/>
            <person name="Tiley G.P."/>
            <person name="Fernandez-Pozo N."/>
            <person name="Barry K."/>
            <person name="Chen C."/>
            <person name="Wang M."/>
            <person name="Lipzen A."/>
            <person name="Daum C."/>
            <person name="Saski C.A."/>
            <person name="Payton A.C."/>
            <person name="Mcbreen J.C."/>
            <person name="Conrad R.E."/>
            <person name="Kollar L.M."/>
            <person name="Olsson S."/>
            <person name="Huttunen S."/>
            <person name="Landis J.B."/>
            <person name="Wickett N.J."/>
            <person name="Johnson M.G."/>
            <person name="Rensing S.A."/>
            <person name="Grimwood J."/>
            <person name="Schmutz J."/>
            <person name="Mcdaniel S.F."/>
        </authorList>
    </citation>
    <scope>NUCLEOTIDE SEQUENCE [LARGE SCALE GENOMIC DNA]</scope>
    <source>
        <strain evidence="2 3">R40</strain>
    </source>
</reference>
<dbReference type="InterPro" id="IPR001810">
    <property type="entry name" value="F-box_dom"/>
</dbReference>
<accession>A0A8T0HHQ7</accession>
<organism evidence="2 3">
    <name type="scientific">Ceratodon purpureus</name>
    <name type="common">Fire moss</name>
    <name type="synonym">Dicranum purpureum</name>
    <dbReference type="NCBI Taxonomy" id="3225"/>
    <lineage>
        <taxon>Eukaryota</taxon>
        <taxon>Viridiplantae</taxon>
        <taxon>Streptophyta</taxon>
        <taxon>Embryophyta</taxon>
        <taxon>Bryophyta</taxon>
        <taxon>Bryophytina</taxon>
        <taxon>Bryopsida</taxon>
        <taxon>Dicranidae</taxon>
        <taxon>Pseudoditrichales</taxon>
        <taxon>Ditrichaceae</taxon>
        <taxon>Ceratodon</taxon>
    </lineage>
</organism>
<dbReference type="PANTHER" id="PTHR31672">
    <property type="entry name" value="BNACNNG10540D PROTEIN"/>
    <property type="match status" value="1"/>
</dbReference>
<dbReference type="SUPFAM" id="SSF81383">
    <property type="entry name" value="F-box domain"/>
    <property type="match status" value="1"/>
</dbReference>
<proteinExistence type="predicted"/>
<dbReference type="InterPro" id="IPR036047">
    <property type="entry name" value="F-box-like_dom_sf"/>
</dbReference>
<dbReference type="InterPro" id="IPR050796">
    <property type="entry name" value="SCF_F-box_component"/>
</dbReference>
<sequence length="517" mass="57986">MEVETNGKAPSDLQVALILQDRLQRLSAGSLSGDEVATMWNLLEVAEQELEISAEMHLKSYKRRKKPVDSGVDGSKSVACGHSCSVHMELPNSALRGSLPHEMLQLIFSRLPVQDIRSLRFLSKAWKTMVTIDTSFHRICDAVHGRLIALVTSAHFLKPGTFWIRVFSTKSNSWDSFEIVIKRPALAGPVRLTAASERNSGLVTTEAVCGDGGLVCFVSSICFKSGLFITVVNPLTGKSHELPPLLELCDYRMVHMMVSDETKSFKVFVMGHCKTSVHAADDDADPNDYIEIADTVEVYDSIKKCWGRAEKPLDFVFGRRSHYRNDCWVSFVFSTGPCAQNFAGGRLICLEGLGSPILLTSYARYKDHFFVLRLDTDGPANDAFETQSPTYYIEEFYVQTPARRWVKVCKHRCAPFEHPPKSTTFKMKLCACSGFLVVLCTSIGGSCMRYDIKLGWLYDLSTRKWRGLELPALPLGRRTYDESKSQFTVKTPEEGLTTHTWDCTQMVDFACDLKWSA</sequence>
<dbReference type="CDD" id="cd09917">
    <property type="entry name" value="F-box_SF"/>
    <property type="match status" value="1"/>
</dbReference>
<dbReference type="AlphaFoldDB" id="A0A8T0HHQ7"/>
<comment type="caution">
    <text evidence="2">The sequence shown here is derived from an EMBL/GenBank/DDBJ whole genome shotgun (WGS) entry which is preliminary data.</text>
</comment>
<evidence type="ECO:0000259" key="1">
    <source>
        <dbReference type="PROSITE" id="PS50181"/>
    </source>
</evidence>
<dbReference type="Proteomes" id="UP000822688">
    <property type="component" value="Chromosome 6"/>
</dbReference>
<evidence type="ECO:0000313" key="3">
    <source>
        <dbReference type="Proteomes" id="UP000822688"/>
    </source>
</evidence>
<name>A0A8T0HHQ7_CERPU</name>
<dbReference type="Pfam" id="PF00646">
    <property type="entry name" value="F-box"/>
    <property type="match status" value="1"/>
</dbReference>
<dbReference type="SMART" id="SM00256">
    <property type="entry name" value="FBOX"/>
    <property type="match status" value="1"/>
</dbReference>